<protein>
    <submittedName>
        <fullName evidence="2">Uncharacterized protein</fullName>
    </submittedName>
</protein>
<dbReference type="RefSeq" id="WP_188772875.1">
    <property type="nucleotide sequence ID" value="NZ_BMHK01000036.1"/>
</dbReference>
<evidence type="ECO:0000256" key="1">
    <source>
        <dbReference type="SAM" id="MobiDB-lite"/>
    </source>
</evidence>
<gene>
    <name evidence="2" type="ORF">GCM10011494_35200</name>
</gene>
<dbReference type="EMBL" id="BMHK01000036">
    <property type="protein sequence ID" value="GGC13267.1"/>
    <property type="molecule type" value="Genomic_DNA"/>
</dbReference>
<dbReference type="AlphaFoldDB" id="A0A916X644"/>
<comment type="caution">
    <text evidence="2">The sequence shown here is derived from an EMBL/GenBank/DDBJ whole genome shotgun (WGS) entry which is preliminary data.</text>
</comment>
<feature type="compositionally biased region" description="Polar residues" evidence="1">
    <location>
        <begin position="11"/>
        <end position="20"/>
    </location>
</feature>
<reference evidence="2" key="1">
    <citation type="journal article" date="2014" name="Int. J. Syst. Evol. Microbiol.">
        <title>Complete genome sequence of Corynebacterium casei LMG S-19264T (=DSM 44701T), isolated from a smear-ripened cheese.</title>
        <authorList>
            <consortium name="US DOE Joint Genome Institute (JGI-PGF)"/>
            <person name="Walter F."/>
            <person name="Albersmeier A."/>
            <person name="Kalinowski J."/>
            <person name="Ruckert C."/>
        </authorList>
    </citation>
    <scope>NUCLEOTIDE SEQUENCE</scope>
    <source>
        <strain evidence="2">CGMCC 1.15095</strain>
    </source>
</reference>
<evidence type="ECO:0000313" key="3">
    <source>
        <dbReference type="Proteomes" id="UP000608154"/>
    </source>
</evidence>
<sequence length="118" mass="13073">MSDDRFEKGSIAQQQRSLSRWDNEGGAPGPSPIHKHLDLPELKNAELVQLRVRVIALENLLLALLAQGPDRQLDAARELANYISPRPGSTEHPLTVQAAKHMTDLVERALHFRGTPPS</sequence>
<keyword evidence="3" id="KW-1185">Reference proteome</keyword>
<dbReference type="Proteomes" id="UP000608154">
    <property type="component" value="Unassembled WGS sequence"/>
</dbReference>
<accession>A0A916X644</accession>
<evidence type="ECO:0000313" key="2">
    <source>
        <dbReference type="EMBL" id="GGC13267.1"/>
    </source>
</evidence>
<name>A0A916X644_9SPHN</name>
<feature type="region of interest" description="Disordered" evidence="1">
    <location>
        <begin position="1"/>
        <end position="36"/>
    </location>
</feature>
<proteinExistence type="predicted"/>
<organism evidence="2 3">
    <name type="scientific">Novosphingobium endophyticum</name>
    <dbReference type="NCBI Taxonomy" id="1955250"/>
    <lineage>
        <taxon>Bacteria</taxon>
        <taxon>Pseudomonadati</taxon>
        <taxon>Pseudomonadota</taxon>
        <taxon>Alphaproteobacteria</taxon>
        <taxon>Sphingomonadales</taxon>
        <taxon>Sphingomonadaceae</taxon>
        <taxon>Novosphingobium</taxon>
    </lineage>
</organism>
<reference evidence="2" key="2">
    <citation type="submission" date="2020-09" db="EMBL/GenBank/DDBJ databases">
        <authorList>
            <person name="Sun Q."/>
            <person name="Zhou Y."/>
        </authorList>
    </citation>
    <scope>NUCLEOTIDE SEQUENCE</scope>
    <source>
        <strain evidence="2">CGMCC 1.15095</strain>
    </source>
</reference>